<dbReference type="SUPFAM" id="SSF53098">
    <property type="entry name" value="Ribonuclease H-like"/>
    <property type="match status" value="1"/>
</dbReference>
<dbReference type="EMBL" id="JAHGAV010000026">
    <property type="protein sequence ID" value="KAG6937314.1"/>
    <property type="molecule type" value="Genomic_DNA"/>
</dbReference>
<comment type="caution">
    <text evidence="2">The sequence shown here is derived from an EMBL/GenBank/DDBJ whole genome shotgun (WGS) entry which is preliminary data.</text>
</comment>
<dbReference type="OrthoDB" id="1101576at2759"/>
<dbReference type="AlphaFoldDB" id="A0A8T1T967"/>
<feature type="transmembrane region" description="Helical" evidence="1">
    <location>
        <begin position="317"/>
        <end position="340"/>
    </location>
</feature>
<evidence type="ECO:0000313" key="3">
    <source>
        <dbReference type="Proteomes" id="UP000765507"/>
    </source>
</evidence>
<proteinExistence type="predicted"/>
<protein>
    <submittedName>
        <fullName evidence="2">Zinc finger BED-type containing 9</fullName>
    </submittedName>
</protein>
<dbReference type="Proteomes" id="UP000765507">
    <property type="component" value="Unassembled WGS sequence"/>
</dbReference>
<keyword evidence="3" id="KW-1185">Reference proteome</keyword>
<gene>
    <name evidence="2" type="ORF">G0U57_010305</name>
</gene>
<organism evidence="2 3">
    <name type="scientific">Chelydra serpentina</name>
    <name type="common">Snapping turtle</name>
    <name type="synonym">Testudo serpentina</name>
    <dbReference type="NCBI Taxonomy" id="8475"/>
    <lineage>
        <taxon>Eukaryota</taxon>
        <taxon>Metazoa</taxon>
        <taxon>Chordata</taxon>
        <taxon>Craniata</taxon>
        <taxon>Vertebrata</taxon>
        <taxon>Euteleostomi</taxon>
        <taxon>Archelosauria</taxon>
        <taxon>Testudinata</taxon>
        <taxon>Testudines</taxon>
        <taxon>Cryptodira</taxon>
        <taxon>Durocryptodira</taxon>
        <taxon>Americhelydia</taxon>
        <taxon>Chelydroidea</taxon>
        <taxon>Chelydridae</taxon>
        <taxon>Chelydra</taxon>
    </lineage>
</organism>
<dbReference type="InterPro" id="IPR012337">
    <property type="entry name" value="RNaseH-like_sf"/>
</dbReference>
<name>A0A8T1T967_CHESE</name>
<evidence type="ECO:0000256" key="1">
    <source>
        <dbReference type="SAM" id="Phobius"/>
    </source>
</evidence>
<accession>A0A8T1T967</accession>
<dbReference type="PANTHER" id="PTHR45913">
    <property type="entry name" value="EPM2A-INTERACTING PROTEIN 1"/>
    <property type="match status" value="1"/>
</dbReference>
<reference evidence="2 3" key="1">
    <citation type="journal article" date="2020" name="G3 (Bethesda)">
        <title>Draft Genome of the Common Snapping Turtle, Chelydra serpentina, a Model for Phenotypic Plasticity in Reptiles.</title>
        <authorList>
            <person name="Das D."/>
            <person name="Singh S.K."/>
            <person name="Bierstedt J."/>
            <person name="Erickson A."/>
            <person name="Galli G.L.J."/>
            <person name="Crossley D.A. 2nd"/>
            <person name="Rhen T."/>
        </authorList>
    </citation>
    <scope>NUCLEOTIDE SEQUENCE [LARGE SCALE GENOMIC DNA]</scope>
    <source>
        <strain evidence="2">KW</strain>
    </source>
</reference>
<dbReference type="PANTHER" id="PTHR45913:SF19">
    <property type="entry name" value="LOW QUALITY PROTEIN: ZINC FINGER BED DOMAIN-CONTAINING PROTEIN 5-LIKE"/>
    <property type="match status" value="1"/>
</dbReference>
<feature type="transmembrane region" description="Helical" evidence="1">
    <location>
        <begin position="380"/>
        <end position="397"/>
    </location>
</feature>
<sequence length="410" mass="47373">MVSDFFEENGLSWEKLVGVCTDGAPAMLGSCSGFVTLVKEKNPAVTTTLSVMHRQVLAAKTLPDDLRDSLNLAIKIVNFVKNRTLNTRLFAALCVDLGADHKILLFHTEVRWLSKGNMLSRLFELKDEVEIFPKQQKKEELYCEFMDQTFQLSLAYLVDIFESLNNLNLKLQGNNAANIIAQHNAIKAFTEKIKLWKNQNQALMPNFSFFPTFSSLAENEGFQEFCKENAKNKIVFHLDCLADEFIRYFPDNFSGNPVHKLAHSPFNVDVDSLPEVLQEQALKMKYDSSAKDIFENLSLEKFWLKYFPIYPKVGEEALSIILLFLSTYLCEKSFSSLVIIKTKQRNRLDVENDVCCALSSFKPRISQLVKKTQHHLHMKFILFMLFLILNYVFIKFWCQEKLFVLIFNFK</sequence>
<keyword evidence="1" id="KW-0472">Membrane</keyword>
<keyword evidence="1" id="KW-0812">Transmembrane</keyword>
<evidence type="ECO:0000313" key="2">
    <source>
        <dbReference type="EMBL" id="KAG6937314.1"/>
    </source>
</evidence>
<keyword evidence="1" id="KW-1133">Transmembrane helix</keyword>